<evidence type="ECO:0000256" key="2">
    <source>
        <dbReference type="ARBA" id="ARBA00023125"/>
    </source>
</evidence>
<dbReference type="InterPro" id="IPR052021">
    <property type="entry name" value="Type-I_RS_S_subunit"/>
</dbReference>
<evidence type="ECO:0000313" key="3">
    <source>
        <dbReference type="EMBL" id="MDT0651306.1"/>
    </source>
</evidence>
<dbReference type="EMBL" id="JAVRHP010000099">
    <property type="protein sequence ID" value="MDT0651306.1"/>
    <property type="molecule type" value="Genomic_DNA"/>
</dbReference>
<evidence type="ECO:0000313" key="4">
    <source>
        <dbReference type="Proteomes" id="UP001248819"/>
    </source>
</evidence>
<keyword evidence="1" id="KW-0680">Restriction system</keyword>
<keyword evidence="4" id="KW-1185">Reference proteome</keyword>
<dbReference type="SUPFAM" id="SSF116734">
    <property type="entry name" value="DNA methylase specificity domain"/>
    <property type="match status" value="1"/>
</dbReference>
<reference evidence="3 4" key="1">
    <citation type="submission" date="2023-09" db="EMBL/GenBank/DDBJ databases">
        <authorList>
            <person name="Rey-Velasco X."/>
        </authorList>
    </citation>
    <scope>NUCLEOTIDE SEQUENCE [LARGE SCALE GENOMIC DNA]</scope>
    <source>
        <strain evidence="3 4">F297</strain>
    </source>
</reference>
<evidence type="ECO:0008006" key="5">
    <source>
        <dbReference type="Google" id="ProtNLM"/>
    </source>
</evidence>
<comment type="caution">
    <text evidence="3">The sequence shown here is derived from an EMBL/GenBank/DDBJ whole genome shotgun (WGS) entry which is preliminary data.</text>
</comment>
<organism evidence="3 4">
    <name type="scientific">Autumnicola edwardsiae</name>
    <dbReference type="NCBI Taxonomy" id="3075594"/>
    <lineage>
        <taxon>Bacteria</taxon>
        <taxon>Pseudomonadati</taxon>
        <taxon>Bacteroidota</taxon>
        <taxon>Flavobacteriia</taxon>
        <taxon>Flavobacteriales</taxon>
        <taxon>Flavobacteriaceae</taxon>
        <taxon>Autumnicola</taxon>
    </lineage>
</organism>
<keyword evidence="2" id="KW-0238">DNA-binding</keyword>
<dbReference type="Gene3D" id="3.90.220.20">
    <property type="entry name" value="DNA methylase specificity domains"/>
    <property type="match status" value="1"/>
</dbReference>
<dbReference type="InterPro" id="IPR044946">
    <property type="entry name" value="Restrct_endonuc_typeI_TRD_sf"/>
</dbReference>
<evidence type="ECO:0000256" key="1">
    <source>
        <dbReference type="ARBA" id="ARBA00022747"/>
    </source>
</evidence>
<dbReference type="RefSeq" id="WP_311485430.1">
    <property type="nucleotide sequence ID" value="NZ_JAVRHP010000099.1"/>
</dbReference>
<dbReference type="Proteomes" id="UP001248819">
    <property type="component" value="Unassembled WGS sequence"/>
</dbReference>
<name>A0ABU3CY49_9FLAO</name>
<dbReference type="PANTHER" id="PTHR30408">
    <property type="entry name" value="TYPE-1 RESTRICTION ENZYME ECOKI SPECIFICITY PROTEIN"/>
    <property type="match status" value="1"/>
</dbReference>
<proteinExistence type="predicted"/>
<sequence>MKVLPIDVMSVSDVAQKEFKGGAKFQNGDTLFARITPCLENGKTAFVDFLESGEIAFGSTEFLVMRAKEGVSKYWTYCLARDTNFRNFAISTMVGTSGRQRVQNDPFLSYEIPQPPKEIFDSFSEIAEYWFTQIRINTIENQTLTRLRDTLLPKLISGEVRVRDVEKTLTEVL</sequence>
<gene>
    <name evidence="3" type="ORF">RM529_14215</name>
</gene>
<dbReference type="PANTHER" id="PTHR30408:SF13">
    <property type="entry name" value="TYPE I RESTRICTION ENZYME HINDI SPECIFICITY SUBUNIT"/>
    <property type="match status" value="1"/>
</dbReference>
<dbReference type="CDD" id="cd17260">
    <property type="entry name" value="RMtype1_S_EcoEI-TRD1-CR1_like"/>
    <property type="match status" value="1"/>
</dbReference>
<protein>
    <recommendedName>
        <fullName evidence="5">Type I restriction modification DNA specificity domain-containing protein</fullName>
    </recommendedName>
</protein>
<accession>A0ABU3CY49</accession>